<dbReference type="InterPro" id="IPR051310">
    <property type="entry name" value="MCP_chemotaxis"/>
</dbReference>
<dbReference type="CDD" id="cd11386">
    <property type="entry name" value="MCP_signal"/>
    <property type="match status" value="1"/>
</dbReference>
<evidence type="ECO:0000256" key="5">
    <source>
        <dbReference type="SAM" id="Phobius"/>
    </source>
</evidence>
<feature type="domain" description="Methyl-accepting transducer" evidence="6">
    <location>
        <begin position="268"/>
        <end position="504"/>
    </location>
</feature>
<dbReference type="PROSITE" id="PS50885">
    <property type="entry name" value="HAMP"/>
    <property type="match status" value="1"/>
</dbReference>
<evidence type="ECO:0000313" key="9">
    <source>
        <dbReference type="Proteomes" id="UP000720344"/>
    </source>
</evidence>
<name>A0ABX0WIS3_9RHOO</name>
<dbReference type="Proteomes" id="UP000720344">
    <property type="component" value="Unassembled WGS sequence"/>
</dbReference>
<dbReference type="SMART" id="SM00283">
    <property type="entry name" value="MA"/>
    <property type="match status" value="1"/>
</dbReference>
<proteinExistence type="inferred from homology"/>
<keyword evidence="4" id="KW-0175">Coiled coil</keyword>
<dbReference type="Pfam" id="PF12729">
    <property type="entry name" value="4HB_MCP_1"/>
    <property type="match status" value="1"/>
</dbReference>
<evidence type="ECO:0000259" key="6">
    <source>
        <dbReference type="PROSITE" id="PS50111"/>
    </source>
</evidence>
<evidence type="ECO:0000313" key="8">
    <source>
        <dbReference type="EMBL" id="NJA88353.1"/>
    </source>
</evidence>
<dbReference type="InterPro" id="IPR047347">
    <property type="entry name" value="YvaQ-like_sensor"/>
</dbReference>
<dbReference type="EMBL" id="JAATWB010000002">
    <property type="protein sequence ID" value="NJA88353.1"/>
    <property type="molecule type" value="Genomic_DNA"/>
</dbReference>
<dbReference type="InterPro" id="IPR004090">
    <property type="entry name" value="Chemotax_Me-accpt_rcpt"/>
</dbReference>
<keyword evidence="5" id="KW-0812">Transmembrane</keyword>
<dbReference type="Pfam" id="PF00015">
    <property type="entry name" value="MCPsignal"/>
    <property type="match status" value="1"/>
</dbReference>
<protein>
    <submittedName>
        <fullName evidence="8">Methyl-accepting chemotaxis protein</fullName>
    </submittedName>
</protein>
<dbReference type="PANTHER" id="PTHR43531:SF11">
    <property type="entry name" value="METHYL-ACCEPTING CHEMOTAXIS PROTEIN 3"/>
    <property type="match status" value="1"/>
</dbReference>
<feature type="domain" description="HAMP" evidence="7">
    <location>
        <begin position="211"/>
        <end position="263"/>
    </location>
</feature>
<feature type="coiled-coil region" evidence="4">
    <location>
        <begin position="262"/>
        <end position="292"/>
    </location>
</feature>
<dbReference type="CDD" id="cd06225">
    <property type="entry name" value="HAMP"/>
    <property type="match status" value="1"/>
</dbReference>
<keyword evidence="3" id="KW-0807">Transducer</keyword>
<dbReference type="PANTHER" id="PTHR43531">
    <property type="entry name" value="PROTEIN ICFG"/>
    <property type="match status" value="1"/>
</dbReference>
<evidence type="ECO:0000256" key="2">
    <source>
        <dbReference type="ARBA" id="ARBA00029447"/>
    </source>
</evidence>
<dbReference type="RefSeq" id="WP_167680906.1">
    <property type="nucleotide sequence ID" value="NZ_JAATWB010000002.1"/>
</dbReference>
<evidence type="ECO:0000259" key="7">
    <source>
        <dbReference type="PROSITE" id="PS50885"/>
    </source>
</evidence>
<dbReference type="PRINTS" id="PR00260">
    <property type="entry name" value="CHEMTRNSDUCR"/>
</dbReference>
<keyword evidence="5" id="KW-1133">Transmembrane helix</keyword>
<evidence type="ECO:0000256" key="3">
    <source>
        <dbReference type="PROSITE-ProRule" id="PRU00284"/>
    </source>
</evidence>
<feature type="transmembrane region" description="Helical" evidence="5">
    <location>
        <begin position="12"/>
        <end position="31"/>
    </location>
</feature>
<accession>A0ABX0WIS3</accession>
<dbReference type="InterPro" id="IPR004089">
    <property type="entry name" value="MCPsignal_dom"/>
</dbReference>
<comment type="similarity">
    <text evidence="2">Belongs to the methyl-accepting chemotaxis (MCP) protein family.</text>
</comment>
<keyword evidence="5" id="KW-0472">Membrane</keyword>
<comment type="caution">
    <text evidence="8">The sequence shown here is derived from an EMBL/GenBank/DDBJ whole genome shotgun (WGS) entry which is preliminary data.</text>
</comment>
<reference evidence="9" key="1">
    <citation type="submission" date="2020-03" db="EMBL/GenBank/DDBJ databases">
        <title>Whole-genome sequence of the purple nonsulfur bacterium Rhodocyclus tenuis DSM112.</title>
        <authorList>
            <person name="Kyndt J.A."/>
            <person name="Meyer T.E."/>
        </authorList>
    </citation>
    <scope>NUCLEOTIDE SEQUENCE [LARGE SCALE GENOMIC DNA]</scope>
    <source>
        <strain evidence="9">DSM 112</strain>
    </source>
</reference>
<gene>
    <name evidence="8" type="ORF">HCX48_03840</name>
</gene>
<dbReference type="CDD" id="cd19411">
    <property type="entry name" value="MCP2201-like_sensor"/>
    <property type="match status" value="1"/>
</dbReference>
<evidence type="ECO:0000256" key="4">
    <source>
        <dbReference type="SAM" id="Coils"/>
    </source>
</evidence>
<dbReference type="InterPro" id="IPR003660">
    <property type="entry name" value="HAMP_dom"/>
</dbReference>
<dbReference type="InterPro" id="IPR024478">
    <property type="entry name" value="HlyB_4HB_MCP"/>
</dbReference>
<dbReference type="PROSITE" id="PS50111">
    <property type="entry name" value="CHEMOTAXIS_TRANSDUC_2"/>
    <property type="match status" value="1"/>
</dbReference>
<organism evidence="8 9">
    <name type="scientific">Rhodocyclus gracilis</name>
    <dbReference type="NCBI Taxonomy" id="2929842"/>
    <lineage>
        <taxon>Bacteria</taxon>
        <taxon>Pseudomonadati</taxon>
        <taxon>Pseudomonadota</taxon>
        <taxon>Betaproteobacteria</taxon>
        <taxon>Rhodocyclales</taxon>
        <taxon>Rhodocyclaceae</taxon>
        <taxon>Rhodocyclus</taxon>
    </lineage>
</organism>
<dbReference type="SUPFAM" id="SSF58104">
    <property type="entry name" value="Methyl-accepting chemotaxis protein (MCP) signaling domain"/>
    <property type="match status" value="1"/>
</dbReference>
<dbReference type="SMART" id="SM00304">
    <property type="entry name" value="HAMP"/>
    <property type="match status" value="2"/>
</dbReference>
<dbReference type="Pfam" id="PF00672">
    <property type="entry name" value="HAMP"/>
    <property type="match status" value="1"/>
</dbReference>
<sequence>MFAHLRIGVRLAGGFALVLALLAVITTVALLRVAEIGREVDDLVSDKYVKSELAHDVIDNVNVIARSLRNLVLLSRPDELRSERERIVKSRKLIDERLTRLRTVTQDDTGRDLLRALGEAQAPYFEVQERFLSLLDAGRHDEAVRSLIDDIRPRQARFIKALEAVIAHQKEEIDAAGARALASASTTQQVVGALAVVAFVLAALVAWLMTRSVVQPILQAVGFAEQIAEGNLGGRIEGRGSDEVAHLLTALARMQERLAGVVRTLQDKASELSEAADQLSATTDEVSQATQAQADSASSMAAAVEEMTVSIGQVADHARDAEAVSQQSGKFSEAGSETIAGVKREMELIARSAEHAAATNTTLAESSAAISGIVDVIKEVADQTNLLALNAAIEAARAGEQGRGFAVVADEVRKLAERTMRSTEEISVLVARIQSDSQRMAADIEGQSQVVQGGVALVQESDAAIVQIKQAASQVLQVVGDISAAIMEQSATATGIARNVETIARMSEENSSAVLETAGSARRLQALSAELRQAASAFRT</sequence>
<keyword evidence="9" id="KW-1185">Reference proteome</keyword>
<dbReference type="Gene3D" id="1.10.287.950">
    <property type="entry name" value="Methyl-accepting chemotaxis protein"/>
    <property type="match status" value="1"/>
</dbReference>
<evidence type="ECO:0000256" key="1">
    <source>
        <dbReference type="ARBA" id="ARBA00022500"/>
    </source>
</evidence>
<keyword evidence="1" id="KW-0145">Chemotaxis</keyword>